<dbReference type="OrthoDB" id="9838462at2759"/>
<protein>
    <submittedName>
        <fullName evidence="2">Uncharacterized protein</fullName>
    </submittedName>
</protein>
<reference evidence="2 3" key="1">
    <citation type="submission" date="2016-06" db="EMBL/GenBank/DDBJ databases">
        <title>The Draft Genome Sequence and Annotation of the Desert Woodrat Neotoma lepida.</title>
        <authorList>
            <person name="Campbell M."/>
            <person name="Oakeson K.F."/>
            <person name="Yandell M."/>
            <person name="Halpert J.R."/>
            <person name="Dearing D."/>
        </authorList>
    </citation>
    <scope>NUCLEOTIDE SEQUENCE [LARGE SCALE GENOMIC DNA]</scope>
    <source>
        <strain evidence="2">417</strain>
        <tissue evidence="2">Liver</tissue>
    </source>
</reference>
<feature type="non-terminal residue" evidence="2">
    <location>
        <position position="1"/>
    </location>
</feature>
<keyword evidence="3" id="KW-1185">Reference proteome</keyword>
<comment type="caution">
    <text evidence="2">The sequence shown here is derived from an EMBL/GenBank/DDBJ whole genome shotgun (WGS) entry which is preliminary data.</text>
</comment>
<feature type="non-terminal residue" evidence="2">
    <location>
        <position position="252"/>
    </location>
</feature>
<dbReference type="Proteomes" id="UP000092124">
    <property type="component" value="Unassembled WGS sequence"/>
</dbReference>
<feature type="region of interest" description="Disordered" evidence="1">
    <location>
        <begin position="1"/>
        <end position="38"/>
    </location>
</feature>
<dbReference type="AlphaFoldDB" id="A0A1A6GRH7"/>
<organism evidence="2 3">
    <name type="scientific">Neotoma lepida</name>
    <name type="common">Desert woodrat</name>
    <dbReference type="NCBI Taxonomy" id="56216"/>
    <lineage>
        <taxon>Eukaryota</taxon>
        <taxon>Metazoa</taxon>
        <taxon>Chordata</taxon>
        <taxon>Craniata</taxon>
        <taxon>Vertebrata</taxon>
        <taxon>Euteleostomi</taxon>
        <taxon>Mammalia</taxon>
        <taxon>Eutheria</taxon>
        <taxon>Euarchontoglires</taxon>
        <taxon>Glires</taxon>
        <taxon>Rodentia</taxon>
        <taxon>Myomorpha</taxon>
        <taxon>Muroidea</taxon>
        <taxon>Cricetidae</taxon>
        <taxon>Neotominae</taxon>
        <taxon>Neotoma</taxon>
    </lineage>
</organism>
<sequence>SERARERARGREGGRRGKRGAGGGEEEEEERAEYTADIISTTVAEPYRTCFTAGGSKTSPVEPQLELQQPQDTVSLPLSPLPHATPDPFTLYRKYITCQLSFFERKKANFVYHTEEEILFPPEPYGNRPLANGKGKPSTPKIAAPKVQSLSAVAVCLVELSGGAYAHVVGDAVEEPVFGQMLEGIHGKSGEPHNLVLSDYYFPNDYKHAAKTFLPRNLALFPVAFGNTDDVLESMCWGYKPGACICKCSSMP</sequence>
<gene>
    <name evidence="2" type="ORF">A6R68_02971</name>
</gene>
<dbReference type="EMBL" id="LZPO01075912">
    <property type="protein sequence ID" value="OBS68489.1"/>
    <property type="molecule type" value="Genomic_DNA"/>
</dbReference>
<evidence type="ECO:0000313" key="2">
    <source>
        <dbReference type="EMBL" id="OBS68489.1"/>
    </source>
</evidence>
<accession>A0A1A6GRH7</accession>
<proteinExistence type="predicted"/>
<evidence type="ECO:0000313" key="3">
    <source>
        <dbReference type="Proteomes" id="UP000092124"/>
    </source>
</evidence>
<name>A0A1A6GRH7_NEOLE</name>
<feature type="compositionally biased region" description="Basic and acidic residues" evidence="1">
    <location>
        <begin position="1"/>
        <end position="15"/>
    </location>
</feature>
<feature type="region of interest" description="Disordered" evidence="1">
    <location>
        <begin position="50"/>
        <end position="70"/>
    </location>
</feature>
<evidence type="ECO:0000256" key="1">
    <source>
        <dbReference type="SAM" id="MobiDB-lite"/>
    </source>
</evidence>